<protein>
    <submittedName>
        <fullName evidence="2">Uncharacterized protein</fullName>
    </submittedName>
</protein>
<name>A0ABQ9HKR6_9NEOP</name>
<organism evidence="2 3">
    <name type="scientific">Dryococelus australis</name>
    <dbReference type="NCBI Taxonomy" id="614101"/>
    <lineage>
        <taxon>Eukaryota</taxon>
        <taxon>Metazoa</taxon>
        <taxon>Ecdysozoa</taxon>
        <taxon>Arthropoda</taxon>
        <taxon>Hexapoda</taxon>
        <taxon>Insecta</taxon>
        <taxon>Pterygota</taxon>
        <taxon>Neoptera</taxon>
        <taxon>Polyneoptera</taxon>
        <taxon>Phasmatodea</taxon>
        <taxon>Verophasmatodea</taxon>
        <taxon>Anareolatae</taxon>
        <taxon>Phasmatidae</taxon>
        <taxon>Eurycanthinae</taxon>
        <taxon>Dryococelus</taxon>
    </lineage>
</organism>
<feature type="region of interest" description="Disordered" evidence="1">
    <location>
        <begin position="1"/>
        <end position="34"/>
    </location>
</feature>
<dbReference type="InterPro" id="IPR036397">
    <property type="entry name" value="RNaseH_sf"/>
</dbReference>
<dbReference type="Gene3D" id="3.30.420.10">
    <property type="entry name" value="Ribonuclease H-like superfamily/Ribonuclease H"/>
    <property type="match status" value="1"/>
</dbReference>
<evidence type="ECO:0000313" key="2">
    <source>
        <dbReference type="EMBL" id="KAJ8884955.1"/>
    </source>
</evidence>
<gene>
    <name evidence="2" type="ORF">PR048_011151</name>
</gene>
<dbReference type="Proteomes" id="UP001159363">
    <property type="component" value="Chromosome X"/>
</dbReference>
<proteinExistence type="predicted"/>
<feature type="compositionally biased region" description="Basic and acidic residues" evidence="1">
    <location>
        <begin position="15"/>
        <end position="25"/>
    </location>
</feature>
<feature type="compositionally biased region" description="Basic and acidic residues" evidence="1">
    <location>
        <begin position="94"/>
        <end position="107"/>
    </location>
</feature>
<feature type="region of interest" description="Disordered" evidence="1">
    <location>
        <begin position="65"/>
        <end position="107"/>
    </location>
</feature>
<comment type="caution">
    <text evidence="2">The sequence shown here is derived from an EMBL/GenBank/DDBJ whole genome shotgun (WGS) entry which is preliminary data.</text>
</comment>
<reference evidence="2 3" key="1">
    <citation type="submission" date="2023-02" db="EMBL/GenBank/DDBJ databases">
        <title>LHISI_Scaffold_Assembly.</title>
        <authorList>
            <person name="Stuart O.P."/>
            <person name="Cleave R."/>
            <person name="Magrath M.J.L."/>
            <person name="Mikheyev A.S."/>
        </authorList>
    </citation>
    <scope>NUCLEOTIDE SEQUENCE [LARGE SCALE GENOMIC DNA]</scope>
    <source>
        <strain evidence="2">Daus_M_001</strain>
        <tissue evidence="2">Leg muscle</tissue>
    </source>
</reference>
<sequence>MNPTLAMGGEMRGWPGEEIRREPNNTEKPTSQSRKYLSQLMPKALSLQSASICKRILGPITPGPAGASLPHVRQATGGSGGAATSALASRQRRSGSDPRRGPLPDFRMRESCRTTPLAGGFSRDTPVLPALAFQRRSILGSRFVSCSGTTGTHGSQLGSLSLGGEATPSKLLRYSVQFDVRPICGPAHVQTIFDLLPCSCQHVRRYGFDCCDNALTQVLNVMYLLCVHHVLNRSTERTSKGIMFGLRGGHTICPPLPIHLFGNRAYKRCFLRTTLCTVDFGIPNCKLYRANDAFGLRVQDTRILSKFTSDVGGHPAVRQEIMQLHPKYLSYRRIVRILSLGFSSLRYAMKRFKDTGNTDSKLRPGRPTKCREWWYIVRKVMKTSSVSATSLAAHITLRSSEKVSAQAIRNELYSTGLQGRSAREKQFINESNRQKYMASTGIENTAFTYCAMDAQMYVDVLRHDLPDSLHKLDLEETFHFQQDHDPKHDTLKTRMWLIYNTPRKLNTPPHKLRLKLLGPRCSKEMGGDDEQYGATIVRRFQKTAWPSSSTLSVCQGRTHLRTSIFADEHHVDIGKISPSCRTELIPILIYVAVHDVGRSQLRRIFMKLMTKAQWIPRLRNRDEERRGSKRYKDVVSGAVHVRKTTKLSRAR</sequence>
<evidence type="ECO:0000256" key="1">
    <source>
        <dbReference type="SAM" id="MobiDB-lite"/>
    </source>
</evidence>
<dbReference type="EMBL" id="JARBHB010000004">
    <property type="protein sequence ID" value="KAJ8884955.1"/>
    <property type="molecule type" value="Genomic_DNA"/>
</dbReference>
<accession>A0ABQ9HKR6</accession>
<keyword evidence="3" id="KW-1185">Reference proteome</keyword>
<evidence type="ECO:0000313" key="3">
    <source>
        <dbReference type="Proteomes" id="UP001159363"/>
    </source>
</evidence>